<feature type="domain" description="Kinesin motor" evidence="3">
    <location>
        <begin position="1"/>
        <end position="147"/>
    </location>
</feature>
<evidence type="ECO:0000256" key="1">
    <source>
        <dbReference type="ARBA" id="ARBA00023175"/>
    </source>
</evidence>
<dbReference type="GO" id="GO:0003777">
    <property type="term" value="F:microtubule motor activity"/>
    <property type="evidence" value="ECO:0007669"/>
    <property type="project" value="InterPro"/>
</dbReference>
<dbReference type="InterPro" id="IPR027640">
    <property type="entry name" value="Kinesin-like_fam"/>
</dbReference>
<keyword evidence="5" id="KW-1185">Reference proteome</keyword>
<dbReference type="GO" id="GO:0007052">
    <property type="term" value="P:mitotic spindle organization"/>
    <property type="evidence" value="ECO:0007669"/>
    <property type="project" value="TreeGrafter"/>
</dbReference>
<dbReference type="GO" id="GO:0007018">
    <property type="term" value="P:microtubule-based movement"/>
    <property type="evidence" value="ECO:0007669"/>
    <property type="project" value="InterPro"/>
</dbReference>
<dbReference type="InterPro" id="IPR036961">
    <property type="entry name" value="Kinesin_motor_dom_sf"/>
</dbReference>
<dbReference type="Pfam" id="PF00225">
    <property type="entry name" value="Kinesin"/>
    <property type="match status" value="1"/>
</dbReference>
<dbReference type="EMBL" id="PKPP01003291">
    <property type="protein sequence ID" value="PWA70180.1"/>
    <property type="molecule type" value="Genomic_DNA"/>
</dbReference>
<evidence type="ECO:0000259" key="3">
    <source>
        <dbReference type="PROSITE" id="PS50067"/>
    </source>
</evidence>
<dbReference type="Gene3D" id="3.40.850.10">
    <property type="entry name" value="Kinesin motor domain"/>
    <property type="match status" value="1"/>
</dbReference>
<dbReference type="PRINTS" id="PR00380">
    <property type="entry name" value="KINESINHEAVY"/>
</dbReference>
<dbReference type="GO" id="GO:0005875">
    <property type="term" value="C:microtubule associated complex"/>
    <property type="evidence" value="ECO:0007669"/>
    <property type="project" value="TreeGrafter"/>
</dbReference>
<accession>A0A2U1N9J7</accession>
<reference evidence="4 5" key="1">
    <citation type="journal article" date="2018" name="Mol. Plant">
        <title>The genome of Artemisia annua provides insight into the evolution of Asteraceae family and artemisinin biosynthesis.</title>
        <authorList>
            <person name="Shen Q."/>
            <person name="Zhang L."/>
            <person name="Liao Z."/>
            <person name="Wang S."/>
            <person name="Yan T."/>
            <person name="Shi P."/>
            <person name="Liu M."/>
            <person name="Fu X."/>
            <person name="Pan Q."/>
            <person name="Wang Y."/>
            <person name="Lv Z."/>
            <person name="Lu X."/>
            <person name="Zhang F."/>
            <person name="Jiang W."/>
            <person name="Ma Y."/>
            <person name="Chen M."/>
            <person name="Hao X."/>
            <person name="Li L."/>
            <person name="Tang Y."/>
            <person name="Lv G."/>
            <person name="Zhou Y."/>
            <person name="Sun X."/>
            <person name="Brodelius P.E."/>
            <person name="Rose J.K.C."/>
            <person name="Tang K."/>
        </authorList>
    </citation>
    <scope>NUCLEOTIDE SEQUENCE [LARGE SCALE GENOMIC DNA]</scope>
    <source>
        <strain evidence="5">cv. Huhao1</strain>
        <tissue evidence="4">Leaf</tissue>
    </source>
</reference>
<dbReference type="GO" id="GO:0008017">
    <property type="term" value="F:microtubule binding"/>
    <property type="evidence" value="ECO:0007669"/>
    <property type="project" value="InterPro"/>
</dbReference>
<comment type="similarity">
    <text evidence="2">Belongs to the TRAFAC class myosin-kinesin ATPase superfamily. Kinesin family.</text>
</comment>
<dbReference type="InterPro" id="IPR027417">
    <property type="entry name" value="P-loop_NTPase"/>
</dbReference>
<proteinExistence type="inferred from homology"/>
<dbReference type="STRING" id="35608.A0A2U1N9J7"/>
<dbReference type="PANTHER" id="PTHR47969">
    <property type="entry name" value="CHROMOSOME-ASSOCIATED KINESIN KIF4A-RELATED"/>
    <property type="match status" value="1"/>
</dbReference>
<sequence>MGDMSIFKEEVFDLLESSTVVYLKGNGNGNGTWPSRAPIQIKEMANGRISLAGVTEAEVTSQEEMASFLLHVYVCRATGSTNTNSQFSRSHAIFTISMKQKRIAGVTSGGGHDDVGDDILGAKLHLVDLERAKKIGVDGMRSTLTRR</sequence>
<gene>
    <name evidence="4" type="ORF">CTI12_AA291360</name>
</gene>
<evidence type="ECO:0000256" key="2">
    <source>
        <dbReference type="PROSITE-ProRule" id="PRU00283"/>
    </source>
</evidence>
<evidence type="ECO:0000313" key="5">
    <source>
        <dbReference type="Proteomes" id="UP000245207"/>
    </source>
</evidence>
<organism evidence="4 5">
    <name type="scientific">Artemisia annua</name>
    <name type="common">Sweet wormwood</name>
    <dbReference type="NCBI Taxonomy" id="35608"/>
    <lineage>
        <taxon>Eukaryota</taxon>
        <taxon>Viridiplantae</taxon>
        <taxon>Streptophyta</taxon>
        <taxon>Embryophyta</taxon>
        <taxon>Tracheophyta</taxon>
        <taxon>Spermatophyta</taxon>
        <taxon>Magnoliopsida</taxon>
        <taxon>eudicotyledons</taxon>
        <taxon>Gunneridae</taxon>
        <taxon>Pentapetalae</taxon>
        <taxon>asterids</taxon>
        <taxon>campanulids</taxon>
        <taxon>Asterales</taxon>
        <taxon>Asteraceae</taxon>
        <taxon>Asteroideae</taxon>
        <taxon>Anthemideae</taxon>
        <taxon>Artemisiinae</taxon>
        <taxon>Artemisia</taxon>
    </lineage>
</organism>
<dbReference type="Proteomes" id="UP000245207">
    <property type="component" value="Unassembled WGS sequence"/>
</dbReference>
<dbReference type="OrthoDB" id="1738938at2759"/>
<evidence type="ECO:0000313" key="4">
    <source>
        <dbReference type="EMBL" id="PWA70180.1"/>
    </source>
</evidence>
<dbReference type="PANTHER" id="PTHR47969:SF6">
    <property type="entry name" value="KINESIN-LIKE PROTEIN KIN-4C"/>
    <property type="match status" value="1"/>
</dbReference>
<dbReference type="AlphaFoldDB" id="A0A2U1N9J7"/>
<dbReference type="SUPFAM" id="SSF52540">
    <property type="entry name" value="P-loop containing nucleoside triphosphate hydrolases"/>
    <property type="match status" value="1"/>
</dbReference>
<dbReference type="InterPro" id="IPR001752">
    <property type="entry name" value="Kinesin_motor_dom"/>
</dbReference>
<comment type="caution">
    <text evidence="4">The sequence shown here is derived from an EMBL/GenBank/DDBJ whole genome shotgun (WGS) entry which is preliminary data.</text>
</comment>
<dbReference type="GO" id="GO:0051231">
    <property type="term" value="P:spindle elongation"/>
    <property type="evidence" value="ECO:0007669"/>
    <property type="project" value="TreeGrafter"/>
</dbReference>
<dbReference type="GO" id="GO:0005524">
    <property type="term" value="F:ATP binding"/>
    <property type="evidence" value="ECO:0007669"/>
    <property type="project" value="InterPro"/>
</dbReference>
<name>A0A2U1N9J7_ARTAN</name>
<protein>
    <submittedName>
        <fullName evidence="4">Kinesin, motor domain-containing protein</fullName>
    </submittedName>
</protein>
<dbReference type="PROSITE" id="PS50067">
    <property type="entry name" value="KINESIN_MOTOR_2"/>
    <property type="match status" value="1"/>
</dbReference>
<keyword evidence="1" id="KW-0505">Motor protein</keyword>
<comment type="caution">
    <text evidence="2">Lacks conserved residue(s) required for the propagation of feature annotation.</text>
</comment>